<evidence type="ECO:0000256" key="1">
    <source>
        <dbReference type="SAM" id="MobiDB-lite"/>
    </source>
</evidence>
<evidence type="ECO:0000313" key="2">
    <source>
        <dbReference type="EMBL" id="AID50076.1"/>
    </source>
</evidence>
<feature type="region of interest" description="Disordered" evidence="1">
    <location>
        <begin position="55"/>
        <end position="93"/>
    </location>
</feature>
<sequence length="93" mass="10074">MWIINPVCVRKGHGSCPSEETRRMARSAVSATSARWLPVRWLSVRLAGSRVLIADHSGSTPRPSGQQPPHHARADLGGEPVLDARARLTGSRS</sequence>
<dbReference type="EMBL" id="KJ590158">
    <property type="protein sequence ID" value="AID50076.1"/>
    <property type="molecule type" value="Genomic_DNA"/>
</dbReference>
<accession>A0A068ELV3</accession>
<feature type="compositionally biased region" description="Polar residues" evidence="1">
    <location>
        <begin position="57"/>
        <end position="67"/>
    </location>
</feature>
<name>A0A068ELV3_9ACTN</name>
<feature type="compositionally biased region" description="Basic and acidic residues" evidence="1">
    <location>
        <begin position="72"/>
        <end position="86"/>
    </location>
</feature>
<protein>
    <submittedName>
        <fullName evidence="2">NamL1</fullName>
    </submittedName>
</protein>
<dbReference type="AlphaFoldDB" id="A0A068ELV3"/>
<gene>
    <name evidence="2" type="primary">namL1</name>
</gene>
<reference evidence="2" key="1">
    <citation type="submission" date="2014-03" db="EMBL/GenBank/DDBJ databases">
        <title>Activation of a cryptic gene cluster uncovers an unexpected logic of ansamycin biosynthesis in Streptomyces sp. LZ35.</title>
        <authorList>
            <person name="Li S."/>
            <person name="Wang H."/>
            <person name="Shen Y."/>
        </authorList>
    </citation>
    <scope>NUCLEOTIDE SEQUENCE</scope>
    <source>
        <strain evidence="2">LZ35</strain>
    </source>
</reference>
<organism evidence="2">
    <name type="scientific">Streptomyces sp. LZ35</name>
    <dbReference type="NCBI Taxonomy" id="1245024"/>
    <lineage>
        <taxon>Bacteria</taxon>
        <taxon>Bacillati</taxon>
        <taxon>Actinomycetota</taxon>
        <taxon>Actinomycetes</taxon>
        <taxon>Kitasatosporales</taxon>
        <taxon>Streptomycetaceae</taxon>
        <taxon>Streptomyces</taxon>
    </lineage>
</organism>
<proteinExistence type="predicted"/>